<keyword evidence="1" id="KW-0472">Membrane</keyword>
<comment type="caution">
    <text evidence="2">The sequence shown here is derived from an EMBL/GenBank/DDBJ whole genome shotgun (WGS) entry which is preliminary data.</text>
</comment>
<dbReference type="EMBL" id="JBHRZO010000037">
    <property type="protein sequence ID" value="MFC3848087.1"/>
    <property type="molecule type" value="Genomic_DNA"/>
</dbReference>
<gene>
    <name evidence="2" type="ORF">ACFOPX_06070</name>
</gene>
<proteinExistence type="predicted"/>
<organism evidence="2 3">
    <name type="scientific">Helicobacter baculiformis</name>
    <dbReference type="NCBI Taxonomy" id="427351"/>
    <lineage>
        <taxon>Bacteria</taxon>
        <taxon>Pseudomonadati</taxon>
        <taxon>Campylobacterota</taxon>
        <taxon>Epsilonproteobacteria</taxon>
        <taxon>Campylobacterales</taxon>
        <taxon>Helicobacteraceae</taxon>
        <taxon>Helicobacter</taxon>
    </lineage>
</organism>
<feature type="transmembrane region" description="Helical" evidence="1">
    <location>
        <begin position="107"/>
        <end position="130"/>
    </location>
</feature>
<dbReference type="Proteomes" id="UP001595783">
    <property type="component" value="Unassembled WGS sequence"/>
</dbReference>
<dbReference type="PROSITE" id="PS51257">
    <property type="entry name" value="PROKAR_LIPOPROTEIN"/>
    <property type="match status" value="1"/>
</dbReference>
<reference evidence="3" key="1">
    <citation type="journal article" date="2019" name="Int. J. Syst. Evol. Microbiol.">
        <title>The Global Catalogue of Microorganisms (GCM) 10K type strain sequencing project: providing services to taxonomists for standard genome sequencing and annotation.</title>
        <authorList>
            <consortium name="The Broad Institute Genomics Platform"/>
            <consortium name="The Broad Institute Genome Sequencing Center for Infectious Disease"/>
            <person name="Wu L."/>
            <person name="Ma J."/>
        </authorList>
    </citation>
    <scope>NUCLEOTIDE SEQUENCE [LARGE SCALE GENOMIC DNA]</scope>
    <source>
        <strain evidence="3">CCUG 53816</strain>
    </source>
</reference>
<dbReference type="RefSeq" id="WP_104752356.1">
    <property type="nucleotide sequence ID" value="NZ_FZMF01000022.1"/>
</dbReference>
<name>A0ABV7ZKR9_9HELI</name>
<keyword evidence="1" id="KW-0812">Transmembrane</keyword>
<evidence type="ECO:0000313" key="3">
    <source>
        <dbReference type="Proteomes" id="UP001595783"/>
    </source>
</evidence>
<accession>A0ABV7ZKR9</accession>
<keyword evidence="2" id="KW-0687">Ribonucleoprotein</keyword>
<sequence length="144" mass="15880">MKQAGLLPLGVIALLGGCWVGDPSDVNPNLPDVDTLNECAEIKNECVGNKDGDIPTESKPKKYGEFHTISLAGVKMAHGGKFAISPLPPSGGYMPYYPMSPMMYPGMYPYGMMHPMMGMYPMGMYPYGMYPMMMGMPMMYGPWW</sequence>
<keyword evidence="1" id="KW-1133">Transmembrane helix</keyword>
<dbReference type="GO" id="GO:1990904">
    <property type="term" value="C:ribonucleoprotein complex"/>
    <property type="evidence" value="ECO:0007669"/>
    <property type="project" value="UniProtKB-KW"/>
</dbReference>
<keyword evidence="3" id="KW-1185">Reference proteome</keyword>
<evidence type="ECO:0000313" key="2">
    <source>
        <dbReference type="EMBL" id="MFC3848087.1"/>
    </source>
</evidence>
<protein>
    <submittedName>
        <fullName evidence="2">U1 small nuclear ribonucleoprotein</fullName>
    </submittedName>
</protein>
<evidence type="ECO:0000256" key="1">
    <source>
        <dbReference type="SAM" id="Phobius"/>
    </source>
</evidence>